<evidence type="ECO:0000313" key="2">
    <source>
        <dbReference type="EMBL" id="KAL0278835.1"/>
    </source>
</evidence>
<name>A0AAW2I9J7_9NEOP</name>
<feature type="compositionally biased region" description="Basic residues" evidence="1">
    <location>
        <begin position="86"/>
        <end position="95"/>
    </location>
</feature>
<accession>A0AAW2I9J7</accession>
<feature type="compositionally biased region" description="Basic residues" evidence="1">
    <location>
        <begin position="20"/>
        <end position="31"/>
    </location>
</feature>
<comment type="caution">
    <text evidence="2">The sequence shown here is derived from an EMBL/GenBank/DDBJ whole genome shotgun (WGS) entry which is preliminary data.</text>
</comment>
<feature type="compositionally biased region" description="Basic and acidic residues" evidence="1">
    <location>
        <begin position="71"/>
        <end position="85"/>
    </location>
</feature>
<reference evidence="2" key="1">
    <citation type="journal article" date="2024" name="Gigascience">
        <title>Chromosome-level genome of the poultry shaft louse Menopon gallinae provides insight into the host-switching and adaptive evolution of parasitic lice.</title>
        <authorList>
            <person name="Xu Y."/>
            <person name="Ma L."/>
            <person name="Liu S."/>
            <person name="Liang Y."/>
            <person name="Liu Q."/>
            <person name="He Z."/>
            <person name="Tian L."/>
            <person name="Duan Y."/>
            <person name="Cai W."/>
            <person name="Li H."/>
            <person name="Song F."/>
        </authorList>
    </citation>
    <scope>NUCLEOTIDE SEQUENCE</scope>
    <source>
        <strain evidence="2">Cailab_2023a</strain>
    </source>
</reference>
<proteinExistence type="predicted"/>
<dbReference type="AlphaFoldDB" id="A0AAW2I9J7"/>
<dbReference type="EMBL" id="JARGDH010000001">
    <property type="protein sequence ID" value="KAL0278835.1"/>
    <property type="molecule type" value="Genomic_DNA"/>
</dbReference>
<evidence type="ECO:0000256" key="1">
    <source>
        <dbReference type="SAM" id="MobiDB-lite"/>
    </source>
</evidence>
<feature type="region of interest" description="Disordered" evidence="1">
    <location>
        <begin position="11"/>
        <end position="134"/>
    </location>
</feature>
<organism evidence="2">
    <name type="scientific">Menopon gallinae</name>
    <name type="common">poultry shaft louse</name>
    <dbReference type="NCBI Taxonomy" id="328185"/>
    <lineage>
        <taxon>Eukaryota</taxon>
        <taxon>Metazoa</taxon>
        <taxon>Ecdysozoa</taxon>
        <taxon>Arthropoda</taxon>
        <taxon>Hexapoda</taxon>
        <taxon>Insecta</taxon>
        <taxon>Pterygota</taxon>
        <taxon>Neoptera</taxon>
        <taxon>Paraneoptera</taxon>
        <taxon>Psocodea</taxon>
        <taxon>Troctomorpha</taxon>
        <taxon>Phthiraptera</taxon>
        <taxon>Amblycera</taxon>
        <taxon>Menoponidae</taxon>
        <taxon>Menopon</taxon>
    </lineage>
</organism>
<gene>
    <name evidence="2" type="ORF">PYX00_000529</name>
</gene>
<protein>
    <submittedName>
        <fullName evidence="2">Uncharacterized protein</fullName>
    </submittedName>
</protein>
<feature type="compositionally biased region" description="Basic and acidic residues" evidence="1">
    <location>
        <begin position="96"/>
        <end position="120"/>
    </location>
</feature>
<sequence length="134" mass="15531">MIIYLPGVYPDFGADAVRGRGNHRRTGRRRRPADGRRQGQVSGEQGPGPVQIDRSGVLRHREVRGNTGTVERYDTEHRQERDNKRIGNRLLRHRQGRDPPEGAHDRQRAVPLRLRADSRILRNPRRIPRGRDQD</sequence>